<proteinExistence type="predicted"/>
<sequence>MRGGGGGGGGAELQFYYRIGRKTRNYVARCVLRHLVRAHVAPARVDYFTEKLWGKTSLILCERIDSSLPARLNFLGRMNRT</sequence>
<name>A0A5N5H2M9_9ROSA</name>
<reference evidence="1 2" key="2">
    <citation type="submission" date="2019-11" db="EMBL/GenBank/DDBJ databases">
        <title>A de novo genome assembly of a pear dwarfing rootstock.</title>
        <authorList>
            <person name="Wang F."/>
            <person name="Wang J."/>
            <person name="Li S."/>
            <person name="Zhang Y."/>
            <person name="Fang M."/>
            <person name="Ma L."/>
            <person name="Zhao Y."/>
            <person name="Jiang S."/>
        </authorList>
    </citation>
    <scope>NUCLEOTIDE SEQUENCE [LARGE SCALE GENOMIC DNA]</scope>
    <source>
        <strain evidence="1">S2</strain>
        <tissue evidence="1">Leaf</tissue>
    </source>
</reference>
<dbReference type="EMBL" id="SMOL01000332">
    <property type="protein sequence ID" value="KAB2620431.1"/>
    <property type="molecule type" value="Genomic_DNA"/>
</dbReference>
<dbReference type="AlphaFoldDB" id="A0A5N5H2M9"/>
<keyword evidence="2" id="KW-1185">Reference proteome</keyword>
<gene>
    <name evidence="1" type="ORF">D8674_039374</name>
</gene>
<accession>A0A5N5H2M9</accession>
<organism evidence="1 2">
    <name type="scientific">Pyrus ussuriensis x Pyrus communis</name>
    <dbReference type="NCBI Taxonomy" id="2448454"/>
    <lineage>
        <taxon>Eukaryota</taxon>
        <taxon>Viridiplantae</taxon>
        <taxon>Streptophyta</taxon>
        <taxon>Embryophyta</taxon>
        <taxon>Tracheophyta</taxon>
        <taxon>Spermatophyta</taxon>
        <taxon>Magnoliopsida</taxon>
        <taxon>eudicotyledons</taxon>
        <taxon>Gunneridae</taxon>
        <taxon>Pentapetalae</taxon>
        <taxon>rosids</taxon>
        <taxon>fabids</taxon>
        <taxon>Rosales</taxon>
        <taxon>Rosaceae</taxon>
        <taxon>Amygdaloideae</taxon>
        <taxon>Maleae</taxon>
        <taxon>Pyrus</taxon>
    </lineage>
</organism>
<dbReference type="Proteomes" id="UP000327157">
    <property type="component" value="Unassembled WGS sequence"/>
</dbReference>
<evidence type="ECO:0000313" key="2">
    <source>
        <dbReference type="Proteomes" id="UP000327157"/>
    </source>
</evidence>
<evidence type="ECO:0000313" key="1">
    <source>
        <dbReference type="EMBL" id="KAB2620431.1"/>
    </source>
</evidence>
<comment type="caution">
    <text evidence="1">The sequence shown here is derived from an EMBL/GenBank/DDBJ whole genome shotgun (WGS) entry which is preliminary data.</text>
</comment>
<reference evidence="1 2" key="1">
    <citation type="submission" date="2019-09" db="EMBL/GenBank/DDBJ databases">
        <authorList>
            <person name="Ou C."/>
        </authorList>
    </citation>
    <scope>NUCLEOTIDE SEQUENCE [LARGE SCALE GENOMIC DNA]</scope>
    <source>
        <strain evidence="1">S2</strain>
        <tissue evidence="1">Leaf</tissue>
    </source>
</reference>
<protein>
    <submittedName>
        <fullName evidence="1">Uncharacterized protein</fullName>
    </submittedName>
</protein>